<feature type="compositionally biased region" description="Polar residues" evidence="7">
    <location>
        <begin position="261"/>
        <end position="270"/>
    </location>
</feature>
<dbReference type="GO" id="GO:0008023">
    <property type="term" value="C:transcription elongation factor complex"/>
    <property type="evidence" value="ECO:0007669"/>
    <property type="project" value="InterPro"/>
</dbReference>
<evidence type="ECO:0000259" key="8">
    <source>
        <dbReference type="PROSITE" id="PS51980"/>
    </source>
</evidence>
<keyword evidence="11" id="KW-0648">Protein biosynthesis</keyword>
<accession>A0A8C0W0X2</accession>
<evidence type="ECO:0000256" key="1">
    <source>
        <dbReference type="ARBA" id="ARBA00004123"/>
    </source>
</evidence>
<evidence type="ECO:0000256" key="3">
    <source>
        <dbReference type="ARBA" id="ARBA00023015"/>
    </source>
</evidence>
<dbReference type="PANTHER" id="PTHR23288:SF18">
    <property type="entry name" value="RNA POLYMERASE II ELONGATION FACTOR ELL3"/>
    <property type="match status" value="1"/>
</dbReference>
<evidence type="ECO:0000256" key="2">
    <source>
        <dbReference type="ARBA" id="ARBA00009171"/>
    </source>
</evidence>
<organism evidence="9">
    <name type="scientific">Castor canadensis</name>
    <name type="common">American beaver</name>
    <dbReference type="NCBI Taxonomy" id="51338"/>
    <lineage>
        <taxon>Eukaryota</taxon>
        <taxon>Metazoa</taxon>
        <taxon>Chordata</taxon>
        <taxon>Craniata</taxon>
        <taxon>Vertebrata</taxon>
        <taxon>Euteleostomi</taxon>
        <taxon>Mammalia</taxon>
        <taxon>Eutheria</taxon>
        <taxon>Euarchontoglires</taxon>
        <taxon>Glires</taxon>
        <taxon>Rodentia</taxon>
        <taxon>Castorimorpha</taxon>
        <taxon>Castoridae</taxon>
        <taxon>Castor</taxon>
    </lineage>
</organism>
<keyword evidence="3" id="KW-0805">Transcription regulation</keyword>
<sequence length="388" mass="44032">MEGPQEPLSGKLRLCFVPAARTSFLLLRLNEAALRALQDCQRQQVRPAIAFQGQRGYLRIPGPGWSCLFSFIVSQCGTGGGLDLVYQRLGRSGPNRLQCLGSLRERLTIWAAMDSIPTPLSVQEHLTDDARDSESWQQAGDAESQPEMALEEVSDLLASNHGESLPGSSSEHIAQWEVRNQTHLPNRKPDQALHSPAGQKRLDKKRAAPRATKELEEKRLRAQTLAPSPLQELSGQGSQQGEDWEQEDKDEDTDPRLEHSPSVQADSESPSPEEIPDYILQYRSIHSAEQQQAYEQDFEADYAEYRMLHARVGAASQRFIELGAEIKRVQRGTPEHKVLEDKVVQEYKKFRKRYPGYKEEKRRCEYLHQKLSHIKGLILEFEEKNRGS</sequence>
<feature type="domain" description="OCEL" evidence="8">
    <location>
        <begin position="276"/>
        <end position="386"/>
    </location>
</feature>
<dbReference type="RefSeq" id="XP_020011793.1">
    <property type="nucleotide sequence ID" value="XM_020156204.1"/>
</dbReference>
<comment type="subcellular location">
    <subcellularLocation>
        <location evidence="1">Nucleus</location>
    </subcellularLocation>
</comment>
<dbReference type="GO" id="GO:0042795">
    <property type="term" value="P:snRNA transcription by RNA polymerase II"/>
    <property type="evidence" value="ECO:0007669"/>
    <property type="project" value="TreeGrafter"/>
</dbReference>
<feature type="region of interest" description="Disordered" evidence="7">
    <location>
        <begin position="183"/>
        <end position="274"/>
    </location>
</feature>
<name>A0A8C0W0X2_CASCN</name>
<evidence type="ECO:0000256" key="7">
    <source>
        <dbReference type="SAM" id="MobiDB-lite"/>
    </source>
</evidence>
<dbReference type="PANTHER" id="PTHR23288">
    <property type="entry name" value="OCCLUDIN AND RNA POLYMERASE II ELONGATION FACTOR ELL"/>
    <property type="match status" value="1"/>
</dbReference>
<dbReference type="PROSITE" id="PS51980">
    <property type="entry name" value="OCEL"/>
    <property type="match status" value="1"/>
</dbReference>
<evidence type="ECO:0000256" key="6">
    <source>
        <dbReference type="PROSITE-ProRule" id="PRU01324"/>
    </source>
</evidence>
<evidence type="ECO:0000256" key="5">
    <source>
        <dbReference type="ARBA" id="ARBA00023242"/>
    </source>
</evidence>
<dbReference type="Ensembl" id="ENSCCNT00000002060.1">
    <property type="protein sequence ID" value="ENSCCNP00000001522.1"/>
    <property type="gene ID" value="ENSCCNG00000001674.1"/>
</dbReference>
<dbReference type="InterPro" id="IPR019464">
    <property type="entry name" value="ELL_N"/>
</dbReference>
<keyword evidence="11" id="KW-0251">Elongation factor</keyword>
<protein>
    <submittedName>
        <fullName evidence="11">RNA polymerase II elongation factor ELL3</fullName>
    </submittedName>
</protein>
<dbReference type="AlphaFoldDB" id="A0A8C0W0X2"/>
<comment type="similarity">
    <text evidence="2 6">Belongs to the ELL/occludin family.</text>
</comment>
<proteinExistence type="inferred from homology"/>
<dbReference type="KEGG" id="ccan:109681433"/>
<feature type="compositionally biased region" description="Basic and acidic residues" evidence="7">
    <location>
        <begin position="211"/>
        <end position="220"/>
    </location>
</feature>
<evidence type="ECO:0000313" key="10">
    <source>
        <dbReference type="Proteomes" id="UP001732720"/>
    </source>
</evidence>
<reference evidence="9" key="1">
    <citation type="submission" date="2023-09" db="UniProtKB">
        <authorList>
            <consortium name="Ensembl"/>
        </authorList>
    </citation>
    <scope>IDENTIFICATION</scope>
</reference>
<reference evidence="11" key="2">
    <citation type="submission" date="2025-04" db="UniProtKB">
        <authorList>
            <consortium name="RefSeq"/>
        </authorList>
    </citation>
    <scope>IDENTIFICATION</scope>
    <source>
        <tissue evidence="11">Leukocyte</tissue>
    </source>
</reference>
<dbReference type="Gene3D" id="6.10.140.340">
    <property type="match status" value="1"/>
</dbReference>
<evidence type="ECO:0000313" key="11">
    <source>
        <dbReference type="RefSeq" id="XP_020011793.1"/>
    </source>
</evidence>
<dbReference type="GO" id="GO:0003746">
    <property type="term" value="F:translation elongation factor activity"/>
    <property type="evidence" value="ECO:0007669"/>
    <property type="project" value="UniProtKB-KW"/>
</dbReference>
<feature type="compositionally biased region" description="Acidic residues" evidence="7">
    <location>
        <begin position="242"/>
        <end position="253"/>
    </location>
</feature>
<dbReference type="InterPro" id="IPR031176">
    <property type="entry name" value="ELL/occludin"/>
</dbReference>
<dbReference type="Proteomes" id="UP001732720">
    <property type="component" value="Chromosome 2"/>
</dbReference>
<feature type="compositionally biased region" description="Low complexity" evidence="7">
    <location>
        <begin position="230"/>
        <end position="241"/>
    </location>
</feature>
<dbReference type="GO" id="GO:0032968">
    <property type="term" value="P:positive regulation of transcription elongation by RNA polymerase II"/>
    <property type="evidence" value="ECO:0007669"/>
    <property type="project" value="TreeGrafter"/>
</dbReference>
<feature type="region of interest" description="Disordered" evidence="7">
    <location>
        <begin position="126"/>
        <end position="149"/>
    </location>
</feature>
<dbReference type="CTD" id="80237"/>
<keyword evidence="5" id="KW-0539">Nucleus</keyword>
<keyword evidence="10" id="KW-1185">Reference proteome</keyword>
<keyword evidence="4" id="KW-0804">Transcription</keyword>
<dbReference type="OrthoDB" id="6284217at2759"/>
<dbReference type="GO" id="GO:0000987">
    <property type="term" value="F:cis-regulatory region sequence-specific DNA binding"/>
    <property type="evidence" value="ECO:0007669"/>
    <property type="project" value="TreeGrafter"/>
</dbReference>
<dbReference type="Pfam" id="PF07303">
    <property type="entry name" value="Occludin_ELL"/>
    <property type="match status" value="1"/>
</dbReference>
<dbReference type="SUPFAM" id="SSF144292">
    <property type="entry name" value="occludin/ELL-like"/>
    <property type="match status" value="1"/>
</dbReference>
<dbReference type="Pfam" id="PF10390">
    <property type="entry name" value="ELL"/>
    <property type="match status" value="1"/>
</dbReference>
<gene>
    <name evidence="9 11" type="primary">Ell3</name>
</gene>
<evidence type="ECO:0000313" key="9">
    <source>
        <dbReference type="Ensembl" id="ENSCCNP00000001522.1"/>
    </source>
</evidence>
<dbReference type="GeneID" id="109681433"/>
<dbReference type="InterPro" id="IPR010844">
    <property type="entry name" value="Occludin_ELL"/>
</dbReference>
<evidence type="ECO:0000256" key="4">
    <source>
        <dbReference type="ARBA" id="ARBA00023163"/>
    </source>
</evidence>
<dbReference type="GO" id="GO:0006368">
    <property type="term" value="P:transcription elongation by RNA polymerase II"/>
    <property type="evidence" value="ECO:0007669"/>
    <property type="project" value="InterPro"/>
</dbReference>